<dbReference type="PROSITE" id="PS00134">
    <property type="entry name" value="TRYPSIN_HIS"/>
    <property type="match status" value="1"/>
</dbReference>
<dbReference type="SUPFAM" id="SSF50494">
    <property type="entry name" value="Trypsin-like serine proteases"/>
    <property type="match status" value="1"/>
</dbReference>
<dbReference type="GeneID" id="6504959"/>
<reference evidence="13 14" key="1">
    <citation type="journal article" date="2007" name="Nature">
        <title>Evolution of genes and genomes on the Drosophila phylogeny.</title>
        <authorList>
            <consortium name="Drosophila 12 Genomes Consortium"/>
            <person name="Clark A.G."/>
            <person name="Eisen M.B."/>
            <person name="Smith D.R."/>
            <person name="Bergman C.M."/>
            <person name="Oliver B."/>
            <person name="Markow T.A."/>
            <person name="Kaufman T.C."/>
            <person name="Kellis M."/>
            <person name="Gelbart W."/>
            <person name="Iyer V.N."/>
            <person name="Pollard D.A."/>
            <person name="Sackton T.B."/>
            <person name="Larracuente A.M."/>
            <person name="Singh N.D."/>
            <person name="Abad J.P."/>
            <person name="Abt D.N."/>
            <person name="Adryan B."/>
            <person name="Aguade M."/>
            <person name="Akashi H."/>
            <person name="Anderson W.W."/>
            <person name="Aquadro C.F."/>
            <person name="Ardell D.H."/>
            <person name="Arguello R."/>
            <person name="Artieri C.G."/>
            <person name="Barbash D.A."/>
            <person name="Barker D."/>
            <person name="Barsanti P."/>
            <person name="Batterham P."/>
            <person name="Batzoglou S."/>
            <person name="Begun D."/>
            <person name="Bhutkar A."/>
            <person name="Blanco E."/>
            <person name="Bosak S.A."/>
            <person name="Bradley R.K."/>
            <person name="Brand A.D."/>
            <person name="Brent M.R."/>
            <person name="Brooks A.N."/>
            <person name="Brown R.H."/>
            <person name="Butlin R.K."/>
            <person name="Caggese C."/>
            <person name="Calvi B.R."/>
            <person name="Bernardo de Carvalho A."/>
            <person name="Caspi A."/>
            <person name="Castrezana S."/>
            <person name="Celniker S.E."/>
            <person name="Chang J.L."/>
            <person name="Chapple C."/>
            <person name="Chatterji S."/>
            <person name="Chinwalla A."/>
            <person name="Civetta A."/>
            <person name="Clifton S.W."/>
            <person name="Comeron J.M."/>
            <person name="Costello J.C."/>
            <person name="Coyne J.A."/>
            <person name="Daub J."/>
            <person name="David R.G."/>
            <person name="Delcher A.L."/>
            <person name="Delehaunty K."/>
            <person name="Do C.B."/>
            <person name="Ebling H."/>
            <person name="Edwards K."/>
            <person name="Eickbush T."/>
            <person name="Evans J.D."/>
            <person name="Filipski A."/>
            <person name="Findeiss S."/>
            <person name="Freyhult E."/>
            <person name="Fulton L."/>
            <person name="Fulton R."/>
            <person name="Garcia A.C."/>
            <person name="Gardiner A."/>
            <person name="Garfield D.A."/>
            <person name="Garvin B.E."/>
            <person name="Gibson G."/>
            <person name="Gilbert D."/>
            <person name="Gnerre S."/>
            <person name="Godfrey J."/>
            <person name="Good R."/>
            <person name="Gotea V."/>
            <person name="Gravely B."/>
            <person name="Greenberg A.J."/>
            <person name="Griffiths-Jones S."/>
            <person name="Gross S."/>
            <person name="Guigo R."/>
            <person name="Gustafson E.A."/>
            <person name="Haerty W."/>
            <person name="Hahn M.W."/>
            <person name="Halligan D.L."/>
            <person name="Halpern A.L."/>
            <person name="Halter G.M."/>
            <person name="Han M.V."/>
            <person name="Heger A."/>
            <person name="Hillier L."/>
            <person name="Hinrichs A.S."/>
            <person name="Holmes I."/>
            <person name="Hoskins R.A."/>
            <person name="Hubisz M.J."/>
            <person name="Hultmark D."/>
            <person name="Huntley M.A."/>
            <person name="Jaffe D.B."/>
            <person name="Jagadeeshan S."/>
            <person name="Jeck W.R."/>
            <person name="Johnson J."/>
            <person name="Jones C.D."/>
            <person name="Jordan W.C."/>
            <person name="Karpen G.H."/>
            <person name="Kataoka E."/>
            <person name="Keightley P.D."/>
            <person name="Kheradpour P."/>
            <person name="Kirkness E.F."/>
            <person name="Koerich L.B."/>
            <person name="Kristiansen K."/>
            <person name="Kudrna D."/>
            <person name="Kulathinal R.J."/>
            <person name="Kumar S."/>
            <person name="Kwok R."/>
            <person name="Lander E."/>
            <person name="Langley C.H."/>
            <person name="Lapoint R."/>
            <person name="Lazzaro B.P."/>
            <person name="Lee S.J."/>
            <person name="Levesque L."/>
            <person name="Li R."/>
            <person name="Lin C.F."/>
            <person name="Lin M.F."/>
            <person name="Lindblad-Toh K."/>
            <person name="Llopart A."/>
            <person name="Long M."/>
            <person name="Low L."/>
            <person name="Lozovsky E."/>
            <person name="Lu J."/>
            <person name="Luo M."/>
            <person name="Machado C.A."/>
            <person name="Makalowski W."/>
            <person name="Marzo M."/>
            <person name="Matsuda M."/>
            <person name="Matzkin L."/>
            <person name="McAllister B."/>
            <person name="McBride C.S."/>
            <person name="McKernan B."/>
            <person name="McKernan K."/>
            <person name="Mendez-Lago M."/>
            <person name="Minx P."/>
            <person name="Mollenhauer M.U."/>
            <person name="Montooth K."/>
            <person name="Mount S.M."/>
            <person name="Mu X."/>
            <person name="Myers E."/>
            <person name="Negre B."/>
            <person name="Newfeld S."/>
            <person name="Nielsen R."/>
            <person name="Noor M.A."/>
            <person name="O'Grady P."/>
            <person name="Pachter L."/>
            <person name="Papaceit M."/>
            <person name="Parisi M.J."/>
            <person name="Parisi M."/>
            <person name="Parts L."/>
            <person name="Pedersen J.S."/>
            <person name="Pesole G."/>
            <person name="Phillippy A.M."/>
            <person name="Ponting C.P."/>
            <person name="Pop M."/>
            <person name="Porcelli D."/>
            <person name="Powell J.R."/>
            <person name="Prohaska S."/>
            <person name="Pruitt K."/>
            <person name="Puig M."/>
            <person name="Quesneville H."/>
            <person name="Ram K.R."/>
            <person name="Rand D."/>
            <person name="Rasmussen M.D."/>
            <person name="Reed L.K."/>
            <person name="Reenan R."/>
            <person name="Reily A."/>
            <person name="Remington K.A."/>
            <person name="Rieger T.T."/>
            <person name="Ritchie M.G."/>
            <person name="Robin C."/>
            <person name="Rogers Y.H."/>
            <person name="Rohde C."/>
            <person name="Rozas J."/>
            <person name="Rubenfield M.J."/>
            <person name="Ruiz A."/>
            <person name="Russo S."/>
            <person name="Salzberg S.L."/>
            <person name="Sanchez-Gracia A."/>
            <person name="Saranga D.J."/>
            <person name="Sato H."/>
            <person name="Schaeffer S.W."/>
            <person name="Schatz M.C."/>
            <person name="Schlenke T."/>
            <person name="Schwartz R."/>
            <person name="Segarra C."/>
            <person name="Singh R.S."/>
            <person name="Sirot L."/>
            <person name="Sirota M."/>
            <person name="Sisneros N.B."/>
            <person name="Smith C.D."/>
            <person name="Smith T.F."/>
            <person name="Spieth J."/>
            <person name="Stage D.E."/>
            <person name="Stark A."/>
            <person name="Stephan W."/>
            <person name="Strausberg R.L."/>
            <person name="Strempel S."/>
            <person name="Sturgill D."/>
            <person name="Sutton G."/>
            <person name="Sutton G.G."/>
            <person name="Tao W."/>
            <person name="Teichmann S."/>
            <person name="Tobari Y.N."/>
            <person name="Tomimura Y."/>
            <person name="Tsolas J.M."/>
            <person name="Valente V.L."/>
            <person name="Venter E."/>
            <person name="Venter J.C."/>
            <person name="Vicario S."/>
            <person name="Vieira F.G."/>
            <person name="Vilella A.J."/>
            <person name="Villasante A."/>
            <person name="Walenz B."/>
            <person name="Wang J."/>
            <person name="Wasserman M."/>
            <person name="Watts T."/>
            <person name="Wilson D."/>
            <person name="Wilson R.K."/>
            <person name="Wing R.A."/>
            <person name="Wolfner M.F."/>
            <person name="Wong A."/>
            <person name="Wong G.K."/>
            <person name="Wu C.I."/>
            <person name="Wu G."/>
            <person name="Yamamoto D."/>
            <person name="Yang H.P."/>
            <person name="Yang S.P."/>
            <person name="Yorke J.A."/>
            <person name="Yoshida K."/>
            <person name="Zdobnov E."/>
            <person name="Zhang P."/>
            <person name="Zhang Y."/>
            <person name="Zimin A.V."/>
            <person name="Baldwin J."/>
            <person name="Abdouelleil A."/>
            <person name="Abdulkadir J."/>
            <person name="Abebe A."/>
            <person name="Abera B."/>
            <person name="Abreu J."/>
            <person name="Acer S.C."/>
            <person name="Aftuck L."/>
            <person name="Alexander A."/>
            <person name="An P."/>
            <person name="Anderson E."/>
            <person name="Anderson S."/>
            <person name="Arachi H."/>
            <person name="Azer M."/>
            <person name="Bachantsang P."/>
            <person name="Barry A."/>
            <person name="Bayul T."/>
            <person name="Berlin A."/>
            <person name="Bessette D."/>
            <person name="Bloom T."/>
            <person name="Blye J."/>
            <person name="Boguslavskiy L."/>
            <person name="Bonnet C."/>
            <person name="Boukhgalter B."/>
            <person name="Bourzgui I."/>
            <person name="Brown A."/>
            <person name="Cahill P."/>
            <person name="Channer S."/>
            <person name="Cheshatsang Y."/>
            <person name="Chuda L."/>
            <person name="Citroen M."/>
            <person name="Collymore A."/>
            <person name="Cooke P."/>
            <person name="Costello M."/>
            <person name="D'Aco K."/>
            <person name="Daza R."/>
            <person name="De Haan G."/>
            <person name="DeGray S."/>
            <person name="DeMaso C."/>
            <person name="Dhargay N."/>
            <person name="Dooley K."/>
            <person name="Dooley E."/>
            <person name="Doricent M."/>
            <person name="Dorje P."/>
            <person name="Dorjee K."/>
            <person name="Dupes A."/>
            <person name="Elong R."/>
            <person name="Falk J."/>
            <person name="Farina A."/>
            <person name="Faro S."/>
            <person name="Ferguson D."/>
            <person name="Fisher S."/>
            <person name="Foley C.D."/>
            <person name="Franke A."/>
            <person name="Friedrich D."/>
            <person name="Gadbois L."/>
            <person name="Gearin G."/>
            <person name="Gearin C.R."/>
            <person name="Giannoukos G."/>
            <person name="Goode T."/>
            <person name="Graham J."/>
            <person name="Grandbois E."/>
            <person name="Grewal S."/>
            <person name="Gyaltsen K."/>
            <person name="Hafez N."/>
            <person name="Hagos B."/>
            <person name="Hall J."/>
            <person name="Henson C."/>
            <person name="Hollinger A."/>
            <person name="Honan T."/>
            <person name="Huard M.D."/>
            <person name="Hughes L."/>
            <person name="Hurhula B."/>
            <person name="Husby M.E."/>
            <person name="Kamat A."/>
            <person name="Kanga B."/>
            <person name="Kashin S."/>
            <person name="Khazanovich D."/>
            <person name="Kisner P."/>
            <person name="Lance K."/>
            <person name="Lara M."/>
            <person name="Lee W."/>
            <person name="Lennon N."/>
            <person name="Letendre F."/>
            <person name="LeVine R."/>
            <person name="Lipovsky A."/>
            <person name="Liu X."/>
            <person name="Liu J."/>
            <person name="Liu S."/>
            <person name="Lokyitsang T."/>
            <person name="Lokyitsang Y."/>
            <person name="Lubonja R."/>
            <person name="Lui A."/>
            <person name="MacDonald P."/>
            <person name="Magnisalis V."/>
            <person name="Maru K."/>
            <person name="Matthews C."/>
            <person name="McCusker W."/>
            <person name="McDonough S."/>
            <person name="Mehta T."/>
            <person name="Meldrim J."/>
            <person name="Meneus L."/>
            <person name="Mihai O."/>
            <person name="Mihalev A."/>
            <person name="Mihova T."/>
            <person name="Mittelman R."/>
            <person name="Mlenga V."/>
            <person name="Montmayeur A."/>
            <person name="Mulrain L."/>
            <person name="Navidi A."/>
            <person name="Naylor J."/>
            <person name="Negash T."/>
            <person name="Nguyen T."/>
            <person name="Nguyen N."/>
            <person name="Nicol R."/>
            <person name="Norbu C."/>
            <person name="Norbu N."/>
            <person name="Novod N."/>
            <person name="O'Neill B."/>
            <person name="Osman S."/>
            <person name="Markiewicz E."/>
            <person name="Oyono O.L."/>
            <person name="Patti C."/>
            <person name="Phunkhang P."/>
            <person name="Pierre F."/>
            <person name="Priest M."/>
            <person name="Raghuraman S."/>
            <person name="Rege F."/>
            <person name="Reyes R."/>
            <person name="Rise C."/>
            <person name="Rogov P."/>
            <person name="Ross K."/>
            <person name="Ryan E."/>
            <person name="Settipalli S."/>
            <person name="Shea T."/>
            <person name="Sherpa N."/>
            <person name="Shi L."/>
            <person name="Shih D."/>
            <person name="Sparrow T."/>
            <person name="Spaulding J."/>
            <person name="Stalker J."/>
            <person name="Stange-Thomann N."/>
            <person name="Stavropoulos S."/>
            <person name="Stone C."/>
            <person name="Strader C."/>
            <person name="Tesfaye S."/>
            <person name="Thomson T."/>
            <person name="Thoulutsang Y."/>
            <person name="Thoulutsang D."/>
            <person name="Topham K."/>
            <person name="Topping I."/>
            <person name="Tsamla T."/>
            <person name="Vassiliev H."/>
            <person name="Vo A."/>
            <person name="Wangchuk T."/>
            <person name="Wangdi T."/>
            <person name="Weiand M."/>
            <person name="Wilkinson J."/>
            <person name="Wilson A."/>
            <person name="Yadav S."/>
            <person name="Young G."/>
            <person name="Yu Q."/>
            <person name="Zembek L."/>
            <person name="Zhong D."/>
            <person name="Zimmer A."/>
            <person name="Zwirko Z."/>
            <person name="Jaffe D.B."/>
            <person name="Alvarez P."/>
            <person name="Brockman W."/>
            <person name="Butler J."/>
            <person name="Chin C."/>
            <person name="Gnerre S."/>
            <person name="Grabherr M."/>
            <person name="Kleber M."/>
            <person name="Mauceli E."/>
            <person name="MacCallum I."/>
        </authorList>
    </citation>
    <scope>NUCLEOTIDE SEQUENCE [LARGE SCALE GENOMIC DNA]</scope>
    <source>
        <strain evidence="14">Tucson 14024-0371.13</strain>
    </source>
</reference>
<dbReference type="HOGENOM" id="CLU_006842_7_4_1"/>
<dbReference type="OrthoDB" id="60866at2759"/>
<gene>
    <name evidence="13" type="primary">Dana\GF22295</name>
    <name evidence="13" type="synonym">dana_GLEANR_6271</name>
    <name evidence="13" type="ORF">GF22295</name>
</gene>
<evidence type="ECO:0000256" key="9">
    <source>
        <dbReference type="ARBA" id="ARBA00036320"/>
    </source>
</evidence>
<keyword evidence="14" id="KW-1185">Reference proteome</keyword>
<evidence type="ECO:0000256" key="6">
    <source>
        <dbReference type="ARBA" id="ARBA00022825"/>
    </source>
</evidence>
<organism evidence="13 14">
    <name type="scientific">Drosophila ananassae</name>
    <name type="common">Fruit fly</name>
    <dbReference type="NCBI Taxonomy" id="7217"/>
    <lineage>
        <taxon>Eukaryota</taxon>
        <taxon>Metazoa</taxon>
        <taxon>Ecdysozoa</taxon>
        <taxon>Arthropoda</taxon>
        <taxon>Hexapoda</taxon>
        <taxon>Insecta</taxon>
        <taxon>Pterygota</taxon>
        <taxon>Neoptera</taxon>
        <taxon>Endopterygota</taxon>
        <taxon>Diptera</taxon>
        <taxon>Brachycera</taxon>
        <taxon>Muscomorpha</taxon>
        <taxon>Ephydroidea</taxon>
        <taxon>Drosophilidae</taxon>
        <taxon>Drosophila</taxon>
        <taxon>Sophophora</taxon>
    </lineage>
</organism>
<feature type="signal peptide" evidence="11">
    <location>
        <begin position="1"/>
        <end position="19"/>
    </location>
</feature>
<dbReference type="GO" id="GO:0004252">
    <property type="term" value="F:serine-type endopeptidase activity"/>
    <property type="evidence" value="ECO:0007669"/>
    <property type="project" value="UniProtKB-EC"/>
</dbReference>
<dbReference type="Gene3D" id="2.40.10.10">
    <property type="entry name" value="Trypsin-like serine proteases"/>
    <property type="match status" value="1"/>
</dbReference>
<dbReference type="Pfam" id="PF00089">
    <property type="entry name" value="Trypsin"/>
    <property type="match status" value="1"/>
</dbReference>
<keyword evidence="7" id="KW-0865">Zymogen</keyword>
<dbReference type="OMA" id="LPETTMC"/>
<keyword evidence="3" id="KW-0645">Protease</keyword>
<dbReference type="InterPro" id="IPR001314">
    <property type="entry name" value="Peptidase_S1A"/>
</dbReference>
<evidence type="ECO:0000256" key="4">
    <source>
        <dbReference type="ARBA" id="ARBA00022729"/>
    </source>
</evidence>
<comment type="subcellular location">
    <subcellularLocation>
        <location evidence="1">Secreted</location>
        <location evidence="1">Extracellular space</location>
    </subcellularLocation>
</comment>
<dbReference type="KEGG" id="dan:6504959"/>
<evidence type="ECO:0000256" key="1">
    <source>
        <dbReference type="ARBA" id="ARBA00004239"/>
    </source>
</evidence>
<dbReference type="PROSITE" id="PS50240">
    <property type="entry name" value="TRYPSIN_DOM"/>
    <property type="match status" value="1"/>
</dbReference>
<comment type="similarity">
    <text evidence="2">Belongs to the peptidase S1 family.</text>
</comment>
<dbReference type="InterPro" id="IPR001254">
    <property type="entry name" value="Trypsin_dom"/>
</dbReference>
<dbReference type="PANTHER" id="PTHR24276:SF91">
    <property type="entry name" value="AT26814P-RELATED"/>
    <property type="match status" value="1"/>
</dbReference>
<dbReference type="GO" id="GO:0006508">
    <property type="term" value="P:proteolysis"/>
    <property type="evidence" value="ECO:0007669"/>
    <property type="project" value="UniProtKB-KW"/>
</dbReference>
<dbReference type="PRINTS" id="PR00722">
    <property type="entry name" value="CHYMOTRYPSIN"/>
</dbReference>
<dbReference type="MEROPS" id="S01.A89"/>
<keyword evidence="8" id="KW-1015">Disulfide bond</keyword>
<evidence type="ECO:0000259" key="12">
    <source>
        <dbReference type="PROSITE" id="PS50240"/>
    </source>
</evidence>
<proteinExistence type="inferred from homology"/>
<sequence>MSLIFRAFFLLLCVGGILAKGKKNDTDIEPRIVGGTRATAGQFPHQISLRRRGSFICGGSILSNNYVLTAAHCVKSGNNVAPASQLDIQAGSLTLSEGGVRVKVAAVTVHPSYKGRGNDVAVLRLEKNLDFSSQIKAIKLATSDPPNDATVEISGWGRTSQGGPISNNLLYLRVKHISRDTCRRKYMRDLYDTTMCLLHDAKKGACNGDSGGPATYEGQLVGVASFVIGGCARAAPDGYERVSKLGQWIRENAHL</sequence>
<dbReference type="PANTHER" id="PTHR24276">
    <property type="entry name" value="POLYSERASE-RELATED"/>
    <property type="match status" value="1"/>
</dbReference>
<keyword evidence="4 11" id="KW-0732">Signal</keyword>
<dbReference type="InterPro" id="IPR018114">
    <property type="entry name" value="TRYPSIN_HIS"/>
</dbReference>
<dbReference type="SMART" id="SM00020">
    <property type="entry name" value="Tryp_SPc"/>
    <property type="match status" value="1"/>
</dbReference>
<dbReference type="AlphaFoldDB" id="B3MWA2"/>
<dbReference type="GO" id="GO:0005576">
    <property type="term" value="C:extracellular region"/>
    <property type="evidence" value="ECO:0007669"/>
    <property type="project" value="UniProtKB-SubCell"/>
</dbReference>
<keyword evidence="5 13" id="KW-0378">Hydrolase</keyword>
<dbReference type="CDD" id="cd00190">
    <property type="entry name" value="Tryp_SPc"/>
    <property type="match status" value="1"/>
</dbReference>
<comment type="catalytic activity">
    <reaction evidence="9">
        <text>Preferential cleavage: Arg-|-Xaa, Lys-|-Xaa.</text>
        <dbReference type="EC" id="3.4.21.4"/>
    </reaction>
</comment>
<evidence type="ECO:0000256" key="2">
    <source>
        <dbReference type="ARBA" id="ARBA00007664"/>
    </source>
</evidence>
<evidence type="ECO:0000256" key="7">
    <source>
        <dbReference type="ARBA" id="ARBA00023145"/>
    </source>
</evidence>
<evidence type="ECO:0000313" key="14">
    <source>
        <dbReference type="Proteomes" id="UP000007801"/>
    </source>
</evidence>
<dbReference type="SMR" id="B3MWA2"/>
<evidence type="ECO:0000256" key="5">
    <source>
        <dbReference type="ARBA" id="ARBA00022801"/>
    </source>
</evidence>
<dbReference type="FunFam" id="2.40.10.10:FF:000034">
    <property type="entry name" value="Eupolytin"/>
    <property type="match status" value="1"/>
</dbReference>
<dbReference type="InParanoid" id="B3MWA2"/>
<evidence type="ECO:0000313" key="13">
    <source>
        <dbReference type="EMBL" id="EDV35247.1"/>
    </source>
</evidence>
<name>B3MWA2_DROAN</name>
<evidence type="ECO:0000256" key="11">
    <source>
        <dbReference type="SAM" id="SignalP"/>
    </source>
</evidence>
<keyword evidence="6" id="KW-0720">Serine protease</keyword>
<protein>
    <recommendedName>
        <fullName evidence="10">trypsin</fullName>
        <ecNumber evidence="10">3.4.21.4</ecNumber>
    </recommendedName>
</protein>
<feature type="chain" id="PRO_5002793805" description="trypsin" evidence="11">
    <location>
        <begin position="20"/>
        <end position="255"/>
    </location>
</feature>
<dbReference type="InterPro" id="IPR050430">
    <property type="entry name" value="Peptidase_S1"/>
</dbReference>
<dbReference type="EC" id="3.4.21.4" evidence="10"/>
<dbReference type="InterPro" id="IPR009003">
    <property type="entry name" value="Peptidase_S1_PA"/>
</dbReference>
<dbReference type="Proteomes" id="UP000007801">
    <property type="component" value="Unassembled WGS sequence"/>
</dbReference>
<evidence type="ECO:0000256" key="10">
    <source>
        <dbReference type="ARBA" id="ARBA00038868"/>
    </source>
</evidence>
<dbReference type="EMBL" id="CH902625">
    <property type="protein sequence ID" value="EDV35247.1"/>
    <property type="molecule type" value="Genomic_DNA"/>
</dbReference>
<dbReference type="PhylomeDB" id="B3MWA2"/>
<feature type="domain" description="Peptidase S1" evidence="12">
    <location>
        <begin position="32"/>
        <end position="254"/>
    </location>
</feature>
<dbReference type="STRING" id="7217.B3MWA2"/>
<evidence type="ECO:0000256" key="8">
    <source>
        <dbReference type="ARBA" id="ARBA00023157"/>
    </source>
</evidence>
<evidence type="ECO:0000256" key="3">
    <source>
        <dbReference type="ARBA" id="ARBA00022670"/>
    </source>
</evidence>
<dbReference type="eggNOG" id="KOG3627">
    <property type="taxonomic scope" value="Eukaryota"/>
</dbReference>
<dbReference type="InterPro" id="IPR043504">
    <property type="entry name" value="Peptidase_S1_PA_chymotrypsin"/>
</dbReference>
<accession>B3MWA2</accession>